<dbReference type="PROSITE" id="PS50221">
    <property type="entry name" value="GAIN_B"/>
    <property type="match status" value="1"/>
</dbReference>
<feature type="domain" description="G-protein coupled receptors family 2 profile 1" evidence="18">
    <location>
        <begin position="1045"/>
        <end position="1128"/>
    </location>
</feature>
<gene>
    <name evidence="21" type="ORF">MCOR_42844</name>
</gene>
<evidence type="ECO:0000256" key="3">
    <source>
        <dbReference type="ARBA" id="ARBA00022614"/>
    </source>
</evidence>
<evidence type="ECO:0000313" key="21">
    <source>
        <dbReference type="EMBL" id="CAC5409579.1"/>
    </source>
</evidence>
<feature type="transmembrane region" description="Helical" evidence="15">
    <location>
        <begin position="1595"/>
        <end position="1615"/>
    </location>
</feature>
<evidence type="ECO:0000256" key="13">
    <source>
        <dbReference type="ARBA" id="ARBA00023319"/>
    </source>
</evidence>
<keyword evidence="8" id="KW-0297">G-protein coupled receptor</keyword>
<comment type="subcellular location">
    <subcellularLocation>
        <location evidence="1">Membrane</location>
        <topology evidence="1">Multi-pass membrane protein</topology>
    </subcellularLocation>
</comment>
<dbReference type="InterPro" id="IPR000203">
    <property type="entry name" value="GPS"/>
</dbReference>
<evidence type="ECO:0000256" key="11">
    <source>
        <dbReference type="ARBA" id="ARBA00023170"/>
    </source>
</evidence>
<protein>
    <submittedName>
        <fullName evidence="21">ADGRA3</fullName>
    </submittedName>
</protein>
<keyword evidence="12" id="KW-0807">Transducer</keyword>
<keyword evidence="9 15" id="KW-0472">Membrane</keyword>
<evidence type="ECO:0000256" key="5">
    <source>
        <dbReference type="ARBA" id="ARBA00022729"/>
    </source>
</evidence>
<dbReference type="Gene3D" id="3.80.10.10">
    <property type="entry name" value="Ribonuclease Inhibitor"/>
    <property type="match status" value="2"/>
</dbReference>
<dbReference type="SUPFAM" id="SSF52058">
    <property type="entry name" value="L domain-like"/>
    <property type="match status" value="1"/>
</dbReference>
<dbReference type="EMBL" id="CACVKT020007644">
    <property type="protein sequence ID" value="CAC5409579.1"/>
    <property type="molecule type" value="Genomic_DNA"/>
</dbReference>
<keyword evidence="6" id="KW-0677">Repeat</keyword>
<feature type="compositionally biased region" description="Polar residues" evidence="14">
    <location>
        <begin position="371"/>
        <end position="399"/>
    </location>
</feature>
<feature type="region of interest" description="Disordered" evidence="14">
    <location>
        <begin position="245"/>
        <end position="267"/>
    </location>
</feature>
<evidence type="ECO:0000256" key="12">
    <source>
        <dbReference type="ARBA" id="ARBA00023224"/>
    </source>
</evidence>
<evidence type="ECO:0000256" key="15">
    <source>
        <dbReference type="SAM" id="Phobius"/>
    </source>
</evidence>
<dbReference type="Gene3D" id="2.60.220.50">
    <property type="match status" value="1"/>
</dbReference>
<dbReference type="GO" id="GO:0004930">
    <property type="term" value="F:G protein-coupled receptor activity"/>
    <property type="evidence" value="ECO:0007669"/>
    <property type="project" value="UniProtKB-KW"/>
</dbReference>
<feature type="compositionally biased region" description="Basic residues" evidence="14">
    <location>
        <begin position="2208"/>
        <end position="2229"/>
    </location>
</feature>
<dbReference type="SMART" id="SM00369">
    <property type="entry name" value="LRR_TYP"/>
    <property type="match status" value="4"/>
</dbReference>
<keyword evidence="10" id="KW-1015">Disulfide bond</keyword>
<accession>A0A6J8DNC3</accession>
<feature type="region of interest" description="Disordered" evidence="14">
    <location>
        <begin position="2003"/>
        <end position="2026"/>
    </location>
</feature>
<feature type="transmembrane region" description="Helical" evidence="15">
    <location>
        <begin position="1472"/>
        <end position="1490"/>
    </location>
</feature>
<feature type="compositionally biased region" description="Polar residues" evidence="14">
    <location>
        <begin position="560"/>
        <end position="616"/>
    </location>
</feature>
<dbReference type="InterPro" id="IPR003599">
    <property type="entry name" value="Ig_sub"/>
</dbReference>
<dbReference type="GO" id="GO:0007166">
    <property type="term" value="P:cell surface receptor signaling pathway"/>
    <property type="evidence" value="ECO:0007669"/>
    <property type="project" value="InterPro"/>
</dbReference>
<dbReference type="InterPro" id="IPR051963">
    <property type="entry name" value="Adhesion_GPCR_A"/>
</dbReference>
<dbReference type="Pfam" id="PF26588">
    <property type="entry name" value="GAIN_ADGRA3"/>
    <property type="match status" value="1"/>
</dbReference>
<dbReference type="GO" id="GO:0005886">
    <property type="term" value="C:plasma membrane"/>
    <property type="evidence" value="ECO:0007669"/>
    <property type="project" value="TreeGrafter"/>
</dbReference>
<dbReference type="InterPro" id="IPR032675">
    <property type="entry name" value="LRR_dom_sf"/>
</dbReference>
<dbReference type="Pfam" id="PF13855">
    <property type="entry name" value="LRR_8"/>
    <property type="match status" value="1"/>
</dbReference>
<dbReference type="Gene3D" id="1.20.1070.10">
    <property type="entry name" value="Rhodopsin 7-helix transmembrane proteins"/>
    <property type="match status" value="1"/>
</dbReference>
<evidence type="ECO:0000256" key="1">
    <source>
        <dbReference type="ARBA" id="ARBA00004141"/>
    </source>
</evidence>
<name>A0A6J8DNC3_MYTCO</name>
<feature type="region of interest" description="Disordered" evidence="14">
    <location>
        <begin position="2129"/>
        <end position="2240"/>
    </location>
</feature>
<feature type="domain" description="G-protein coupled receptors family 2 profile 2" evidence="19">
    <location>
        <begin position="1434"/>
        <end position="1743"/>
    </location>
</feature>
<dbReference type="InterPro" id="IPR036179">
    <property type="entry name" value="Ig-like_dom_sf"/>
</dbReference>
<dbReference type="SMART" id="SM00082">
    <property type="entry name" value="LRRCT"/>
    <property type="match status" value="1"/>
</dbReference>
<dbReference type="InterPro" id="IPR001879">
    <property type="entry name" value="GPCR_2_extracellular_dom"/>
</dbReference>
<feature type="compositionally biased region" description="Polar residues" evidence="14">
    <location>
        <begin position="351"/>
        <end position="363"/>
    </location>
</feature>
<evidence type="ECO:0000256" key="6">
    <source>
        <dbReference type="ARBA" id="ARBA00022737"/>
    </source>
</evidence>
<evidence type="ECO:0000256" key="8">
    <source>
        <dbReference type="ARBA" id="ARBA00023040"/>
    </source>
</evidence>
<dbReference type="InterPro" id="IPR046338">
    <property type="entry name" value="GAIN_dom_sf"/>
</dbReference>
<evidence type="ECO:0000259" key="19">
    <source>
        <dbReference type="PROSITE" id="PS50261"/>
    </source>
</evidence>
<dbReference type="InterPro" id="IPR017981">
    <property type="entry name" value="GPCR_2-like_7TM"/>
</dbReference>
<feature type="region of interest" description="Disordered" evidence="14">
    <location>
        <begin position="2283"/>
        <end position="2303"/>
    </location>
</feature>
<dbReference type="PROSITE" id="PS50261">
    <property type="entry name" value="G_PROTEIN_RECEP_F2_4"/>
    <property type="match status" value="1"/>
</dbReference>
<dbReference type="PANTHER" id="PTHR45930">
    <property type="entry name" value="G-PROTEIN COUPLED RECEPTOR 124-LIKE PROTEIN"/>
    <property type="match status" value="1"/>
</dbReference>
<dbReference type="InterPro" id="IPR003591">
    <property type="entry name" value="Leu-rich_rpt_typical-subtyp"/>
</dbReference>
<evidence type="ECO:0000256" key="14">
    <source>
        <dbReference type="SAM" id="MobiDB-lite"/>
    </source>
</evidence>
<comment type="similarity">
    <text evidence="2">Belongs to the G-protein coupled receptor 2 family. Adhesion G-protein coupled receptor (ADGR) subfamily.</text>
</comment>
<dbReference type="PROSITE" id="PS50835">
    <property type="entry name" value="IG_LIKE"/>
    <property type="match status" value="1"/>
</dbReference>
<evidence type="ECO:0000256" key="7">
    <source>
        <dbReference type="ARBA" id="ARBA00022989"/>
    </source>
</evidence>
<feature type="region of interest" description="Disordered" evidence="14">
    <location>
        <begin position="555"/>
        <end position="616"/>
    </location>
</feature>
<dbReference type="InterPro" id="IPR013783">
    <property type="entry name" value="Ig-like_fold"/>
</dbReference>
<feature type="transmembrane region" description="Helical" evidence="15">
    <location>
        <begin position="1502"/>
        <end position="1526"/>
    </location>
</feature>
<evidence type="ECO:0000256" key="16">
    <source>
        <dbReference type="SAM" id="SignalP"/>
    </source>
</evidence>
<evidence type="ECO:0000256" key="4">
    <source>
        <dbReference type="ARBA" id="ARBA00022692"/>
    </source>
</evidence>
<keyword evidence="3" id="KW-0433">Leucine-rich repeat</keyword>
<evidence type="ECO:0000259" key="20">
    <source>
        <dbReference type="PROSITE" id="PS50835"/>
    </source>
</evidence>
<dbReference type="InterPro" id="IPR007110">
    <property type="entry name" value="Ig-like_dom"/>
</dbReference>
<evidence type="ECO:0000313" key="22">
    <source>
        <dbReference type="Proteomes" id="UP000507470"/>
    </source>
</evidence>
<feature type="compositionally biased region" description="Low complexity" evidence="14">
    <location>
        <begin position="2142"/>
        <end position="2151"/>
    </location>
</feature>
<dbReference type="Pfam" id="PF00002">
    <property type="entry name" value="7tm_2"/>
    <property type="match status" value="1"/>
</dbReference>
<reference evidence="21 22" key="1">
    <citation type="submission" date="2020-06" db="EMBL/GenBank/DDBJ databases">
        <authorList>
            <person name="Li R."/>
            <person name="Bekaert M."/>
        </authorList>
    </citation>
    <scope>NUCLEOTIDE SEQUENCE [LARGE SCALE GENOMIC DNA]</scope>
    <source>
        <strain evidence="22">wild</strain>
    </source>
</reference>
<sequence>MKIFLFLGTLVWSLFILHPTTCGACPPRCTCTSIKNKADKNKDIVETPRVGQGKKVICSGAYSPISSVAEIRNLPLDTVILDLSRNTITILHRGEFNKLSGLKRLNLSNNQITLIEPNVFEGLQNLEKLDMSNNKIGSINSSIFTGLPKLQKLILSSNKFNTIPEGSFNPLISLRKIITRNIDSTTLQHQSSETLDSTTLPHQPSETLDSTTLPHQPSQTLTVQHYHTNHQKHWTYNTTTPTITNIDSTTLPHQPSETLDSTTLPHQPSQTLTVQHYHTNHPSLETLDSTTIPHQPSQTLDSTTLPHQPSQTFDITTLPHQPSQTLDSTTLPHQPSETLDSTTILHQPSETLDSTTLPQPSNHHTNHLKNIDSTTLPHQPSETLDSTTLPHHQPSQTLTVQHHPTINHHKHWTVQTLPHQPSETLDSQKHWTLPPPTITNIGQYNTTTPTITNIGQYNTTTPTITNIGQYNTTTPTITNIDSTTLPHQPSQTLTVQHYHTNHHKHWTVQHYHTNHHWTFNTTTSTIRNIGQYNTTTPTITNIGQYNTTTSTITNIDSTTLPHQPSQTLDSTTLPHQPSQTLDSTTILHQPSQTLDSTTLPHQPSQTLDHTTHQPSQTFDITTTLPHQPSQTLDSTTLPHQPSETLTVQQYYTNHQKHWTVQHYHTNHQKHWTVQHYHTNHHKHWTYYTNHQKHWTNTTIQPSQTLDSTTLPTITNIDSTTINQNIGQYNNTTPTIRNIGQYNTTTSTIRNIGQYNTPHQPSETLDSNNHSETLDTTPTIRNIGQYNTTTSTIRNIGQYNTTTPTIGNIGQYNTTTPTIGNIGQYNTTTPTIRNIGQYNTTTPAITNIGQYNTTTPTIRNIGQYNTTTSTIRNIDSTTLPHQPSQALDIQNTYSRNIFKEKRKDEFISDYLRCDCHLQWIVKWSHEKNVKIQSSTTCAVPSELKSRPLRKLKAEDLHCNRPLELPLFEISPSTSQVVFEGDKLPFECRASVIDRNTKMVWIRKEEIVETNRKKGIIVHTSTSRDQSIMIHHLVLEELSKNDSGIWQCRVTSPQGNVTNNISIVVMPTTARFCPSFTTTTNKGVYKWPKTVAGVHSELPCKIGVDKLASHFCSPAGLWENLNVEACEYTDEKLRGLKSSGQKFDGNADDLARQLETLTSDPSLNRSPYFEVATGAIESLAAFIPSRQEIAERVLKIVSGMMNSSKTVLKHGQINDQACSRLVHVVESIPNQVTTRPQALASQNIGIYVMEVEASQFTGIKCNVASSFSTNVWCQQSFENFTDKNFFAKIGFVYLPKSLIRNNTEIALDDSVTFQFVAYKEPSLFPITVSPKDPLLQGKVLTAVSPVLTVNISTPIYNLTEPIVLTFKIRAKSKQLYSAYWNFEANDGLGEWNTDGCLLHSITNGSAVVHCYHLSSFVILEEHVADDLGSLKMLHLMKPAVYVGSCVCILCLMAVIVTYVSCFRFINVPKKMKHSVINICISSLLLIITFTMGVKRMDHYLACQIVGIFIHYLTLCAMFWVTITAYNLLKKFTKSDKPPAPPPDPVNMPLPPQPMLRFYLLGYGVPVIVCGITAAISLDHYADSNYCFLQWDPSLGAFYGPVALLVLFDVVFFLRIVCVVQDIKPETINVITTDETHDIELNHTTDEITTEIEALTPVRMAQTKDMSDTQSTVSSVMDQEKRPKSQLYSVVGILLLYMLFWVCGAIAVAEPFKSWIPYQEDIFSYLYAFTCALFGIFMLSYFCLSRKDSCSSWKRFFLCDQPSVYDMEFHVPNQLDVPNGSVSKGTGESSVPLNHYNISQEENDKTFKDKSLISLVPVNSVTDGSVVSVPENPQVFYNPKQNGAAKRFWEKRHHSKVITKDMFKNFSGSATDYFSGSEAGRPNKMCNGNLSDTNTHLSIEIQIQPKNGLNSKPTSPINFSPGMYCQPIQPPNGMPYQAPYFSLLPLHRNQIPPVGGSNAGSNMGYSSPGPGSQCCSVTSYPESQVTSTNRCPSSCSLGTKSHPSAFTPVHPKNNTLPKQGKGEKTYSPVQDMQRNGSVQRMRDFDGQSQITESCQSEEQRTIPSGNNLNCNNNKISRDCTYKQYGAIDDNIAQVQNPINIRRSLSGGSDHSARNHRNHDNFILEVHQRIPNEPTSKQKSLSPPGYQSLSPLSYQSPPPTYNKTPNGDVLSPTDTKTLNGIIHSPDSDSQLQFRKFRGNDSDHNSEPASHSSYRRHHRRDHHHKRHSRHKGLPKPRSLDWDEEKNQSKIKAIPYVYVNHSYTERVKEKLISKGLIDRQTKSSNSINRYAEYGPMIEDDDSSTSSSDDNDYYGHDVWVLQGAKSKKSKKETSV</sequence>
<keyword evidence="11" id="KW-0675">Receptor</keyword>
<feature type="transmembrane region" description="Helical" evidence="15">
    <location>
        <begin position="1437"/>
        <end position="1460"/>
    </location>
</feature>
<dbReference type="InterPro" id="IPR057244">
    <property type="entry name" value="GAIN_B"/>
</dbReference>
<feature type="transmembrane region" description="Helical" evidence="15">
    <location>
        <begin position="1719"/>
        <end position="1741"/>
    </location>
</feature>
<keyword evidence="5 16" id="KW-0732">Signal</keyword>
<feature type="region of interest" description="Disordered" evidence="14">
    <location>
        <begin position="188"/>
        <end position="216"/>
    </location>
</feature>
<dbReference type="InterPro" id="IPR000832">
    <property type="entry name" value="GPCR_2_secretin-like"/>
</dbReference>
<feature type="signal peptide" evidence="16">
    <location>
        <begin position="1"/>
        <end position="24"/>
    </location>
</feature>
<keyword evidence="22" id="KW-1185">Reference proteome</keyword>
<dbReference type="OrthoDB" id="10031018at2759"/>
<evidence type="ECO:0000259" key="18">
    <source>
        <dbReference type="PROSITE" id="PS50227"/>
    </source>
</evidence>
<dbReference type="PANTHER" id="PTHR45930:SF4">
    <property type="entry name" value="ADHESION G PROTEIN-COUPLED RECEPTOR A3"/>
    <property type="match status" value="1"/>
</dbReference>
<proteinExistence type="inferred from homology"/>
<dbReference type="CDD" id="cd15259">
    <property type="entry name" value="7tmB2_GPR124-like_Adhesion_III"/>
    <property type="match status" value="1"/>
</dbReference>
<feature type="transmembrane region" description="Helical" evidence="15">
    <location>
        <begin position="1555"/>
        <end position="1575"/>
    </location>
</feature>
<evidence type="ECO:0000256" key="2">
    <source>
        <dbReference type="ARBA" id="ARBA00007343"/>
    </source>
</evidence>
<dbReference type="PROSITE" id="PS51450">
    <property type="entry name" value="LRR"/>
    <property type="match status" value="3"/>
</dbReference>
<dbReference type="InterPro" id="IPR000483">
    <property type="entry name" value="Cys-rich_flank_reg_C"/>
</dbReference>
<dbReference type="InterPro" id="IPR001611">
    <property type="entry name" value="Leu-rich_rpt"/>
</dbReference>
<evidence type="ECO:0000256" key="9">
    <source>
        <dbReference type="ARBA" id="ARBA00023136"/>
    </source>
</evidence>
<dbReference type="SUPFAM" id="SSF48726">
    <property type="entry name" value="Immunoglobulin"/>
    <property type="match status" value="1"/>
</dbReference>
<keyword evidence="4 15" id="KW-0812">Transmembrane</keyword>
<dbReference type="Proteomes" id="UP000507470">
    <property type="component" value="Unassembled WGS sequence"/>
</dbReference>
<feature type="region of interest" description="Disordered" evidence="14">
    <location>
        <begin position="351"/>
        <end position="399"/>
    </location>
</feature>
<dbReference type="Gene3D" id="2.60.40.10">
    <property type="entry name" value="Immunoglobulins"/>
    <property type="match status" value="1"/>
</dbReference>
<dbReference type="PROSITE" id="PS50227">
    <property type="entry name" value="G_PROTEIN_RECEP_F2_3"/>
    <property type="match status" value="1"/>
</dbReference>
<feature type="domain" description="Ig-like" evidence="20">
    <location>
        <begin position="964"/>
        <end position="1056"/>
    </location>
</feature>
<feature type="chain" id="PRO_5027084155" evidence="16">
    <location>
        <begin position="25"/>
        <end position="2328"/>
    </location>
</feature>
<feature type="region of interest" description="Disordered" evidence="14">
    <location>
        <begin position="283"/>
        <end position="339"/>
    </location>
</feature>
<dbReference type="InterPro" id="IPR036445">
    <property type="entry name" value="GPCR_2_extracell_dom_sf"/>
</dbReference>
<dbReference type="Pfam" id="PF01825">
    <property type="entry name" value="GPS"/>
    <property type="match status" value="1"/>
</dbReference>
<dbReference type="SUPFAM" id="SSF111418">
    <property type="entry name" value="Hormone receptor domain"/>
    <property type="match status" value="1"/>
</dbReference>
<dbReference type="SMART" id="SM00409">
    <property type="entry name" value="IG"/>
    <property type="match status" value="1"/>
</dbReference>
<dbReference type="InterPro" id="IPR058808">
    <property type="entry name" value="GAIN_ADGRA2/3"/>
</dbReference>
<keyword evidence="7 15" id="KW-1133">Transmembrane helix</keyword>
<feature type="transmembrane region" description="Helical" evidence="15">
    <location>
        <begin position="1684"/>
        <end position="1707"/>
    </location>
</feature>
<keyword evidence="13" id="KW-0393">Immunoglobulin domain</keyword>
<organism evidence="21 22">
    <name type="scientific">Mytilus coruscus</name>
    <name type="common">Sea mussel</name>
    <dbReference type="NCBI Taxonomy" id="42192"/>
    <lineage>
        <taxon>Eukaryota</taxon>
        <taxon>Metazoa</taxon>
        <taxon>Spiralia</taxon>
        <taxon>Lophotrochozoa</taxon>
        <taxon>Mollusca</taxon>
        <taxon>Bivalvia</taxon>
        <taxon>Autobranchia</taxon>
        <taxon>Pteriomorphia</taxon>
        <taxon>Mytilida</taxon>
        <taxon>Mytiloidea</taxon>
        <taxon>Mytilidae</taxon>
        <taxon>Mytilinae</taxon>
        <taxon>Mytilus</taxon>
    </lineage>
</organism>
<feature type="domain" description="GAIN-B" evidence="17">
    <location>
        <begin position="1261"/>
        <end position="1424"/>
    </location>
</feature>
<evidence type="ECO:0000259" key="17">
    <source>
        <dbReference type="PROSITE" id="PS50221"/>
    </source>
</evidence>
<feature type="compositionally biased region" description="Polar residues" evidence="14">
    <location>
        <begin position="251"/>
        <end position="267"/>
    </location>
</feature>
<evidence type="ECO:0000256" key="10">
    <source>
        <dbReference type="ARBA" id="ARBA00023157"/>
    </source>
</evidence>